<dbReference type="EMBL" id="QYUJ01000006">
    <property type="protein sequence ID" value="RJF75212.1"/>
    <property type="molecule type" value="Genomic_DNA"/>
</dbReference>
<sequence>MKKTLSLFATVLLTSGLAHAESGSGTGTITVPLNVSVGNVCTWWDQPGTDIAGRNFTQTDRSDGTPIFLGTYYATKDLVGAAQLKIKCTKDTAVKRSFPQTVKLTRAGSNDYLQVDVSEKFTLNESKGGDADHTVADQHISDMTFTVKAGQWGVSKGSYSGNFVMTYDYQ</sequence>
<reference evidence="2 3" key="1">
    <citation type="submission" date="2018-09" db="EMBL/GenBank/DDBJ databases">
        <authorList>
            <person name="Zhu H."/>
        </authorList>
    </citation>
    <scope>NUCLEOTIDE SEQUENCE [LARGE SCALE GENOMIC DNA]</scope>
    <source>
        <strain evidence="2 3">K2S05-167</strain>
    </source>
</reference>
<dbReference type="AlphaFoldDB" id="A0A418VGP7"/>
<proteinExistence type="predicted"/>
<keyword evidence="3" id="KW-1185">Reference proteome</keyword>
<evidence type="ECO:0008006" key="4">
    <source>
        <dbReference type="Google" id="ProtNLM"/>
    </source>
</evidence>
<name>A0A418VGP7_9DEIO</name>
<feature type="signal peptide" evidence="1">
    <location>
        <begin position="1"/>
        <end position="20"/>
    </location>
</feature>
<keyword evidence="1" id="KW-0732">Signal</keyword>
<protein>
    <recommendedName>
        <fullName evidence="4">DUF4402 domain-containing protein</fullName>
    </recommendedName>
</protein>
<gene>
    <name evidence="2" type="ORF">D3875_01470</name>
</gene>
<accession>A0A418VGP7</accession>
<comment type="caution">
    <text evidence="2">The sequence shown here is derived from an EMBL/GenBank/DDBJ whole genome shotgun (WGS) entry which is preliminary data.</text>
</comment>
<dbReference type="Proteomes" id="UP000286287">
    <property type="component" value="Unassembled WGS sequence"/>
</dbReference>
<organism evidence="2 3">
    <name type="scientific">Deinococcus cavernae</name>
    <dbReference type="NCBI Taxonomy" id="2320857"/>
    <lineage>
        <taxon>Bacteria</taxon>
        <taxon>Thermotogati</taxon>
        <taxon>Deinococcota</taxon>
        <taxon>Deinococci</taxon>
        <taxon>Deinococcales</taxon>
        <taxon>Deinococcaceae</taxon>
        <taxon>Deinococcus</taxon>
    </lineage>
</organism>
<dbReference type="OrthoDB" id="70691at2"/>
<dbReference type="RefSeq" id="WP_119760421.1">
    <property type="nucleotide sequence ID" value="NZ_QYUJ01000006.1"/>
</dbReference>
<evidence type="ECO:0000313" key="3">
    <source>
        <dbReference type="Proteomes" id="UP000286287"/>
    </source>
</evidence>
<evidence type="ECO:0000313" key="2">
    <source>
        <dbReference type="EMBL" id="RJF75212.1"/>
    </source>
</evidence>
<evidence type="ECO:0000256" key="1">
    <source>
        <dbReference type="SAM" id="SignalP"/>
    </source>
</evidence>
<feature type="chain" id="PRO_5019173260" description="DUF4402 domain-containing protein" evidence="1">
    <location>
        <begin position="21"/>
        <end position="170"/>
    </location>
</feature>